<gene>
    <name evidence="4" type="ORF">PHYPA_022302</name>
</gene>
<accession>A0A2K1J4J9</accession>
<evidence type="ECO:0000259" key="3">
    <source>
        <dbReference type="PROSITE" id="PS50067"/>
    </source>
</evidence>
<dbReference type="SUPFAM" id="SSF52540">
    <property type="entry name" value="P-loop containing nucleoside triphosphate hydrolases"/>
    <property type="match status" value="1"/>
</dbReference>
<dbReference type="EnsemblPlants" id="Pp3c17_18960V3.1">
    <property type="protein sequence ID" value="PAC:32905882.CDS.1"/>
    <property type="gene ID" value="Pp3c17_18960"/>
</dbReference>
<dbReference type="Proteomes" id="UP000006727">
    <property type="component" value="Chromosome 17"/>
</dbReference>
<reference evidence="4 6" key="2">
    <citation type="journal article" date="2018" name="Plant J.">
        <title>The Physcomitrella patens chromosome-scale assembly reveals moss genome structure and evolution.</title>
        <authorList>
            <person name="Lang D."/>
            <person name="Ullrich K.K."/>
            <person name="Murat F."/>
            <person name="Fuchs J."/>
            <person name="Jenkins J."/>
            <person name="Haas F.B."/>
            <person name="Piednoel M."/>
            <person name="Gundlach H."/>
            <person name="Van Bel M."/>
            <person name="Meyberg R."/>
            <person name="Vives C."/>
            <person name="Morata J."/>
            <person name="Symeonidi A."/>
            <person name="Hiss M."/>
            <person name="Muchero W."/>
            <person name="Kamisugi Y."/>
            <person name="Saleh O."/>
            <person name="Blanc G."/>
            <person name="Decker E.L."/>
            <person name="van Gessel N."/>
            <person name="Grimwood J."/>
            <person name="Hayes R.D."/>
            <person name="Graham S.W."/>
            <person name="Gunter L.E."/>
            <person name="McDaniel S.F."/>
            <person name="Hoernstein S.N.W."/>
            <person name="Larsson A."/>
            <person name="Li F.W."/>
            <person name="Perroud P.F."/>
            <person name="Phillips J."/>
            <person name="Ranjan P."/>
            <person name="Rokshar D.S."/>
            <person name="Rothfels C.J."/>
            <person name="Schneider L."/>
            <person name="Shu S."/>
            <person name="Stevenson D.W."/>
            <person name="Thummler F."/>
            <person name="Tillich M."/>
            <person name="Villarreal Aguilar J.C."/>
            <person name="Widiez T."/>
            <person name="Wong G.K."/>
            <person name="Wymore A."/>
            <person name="Zhang Y."/>
            <person name="Zimmer A.D."/>
            <person name="Quatrano R.S."/>
            <person name="Mayer K.F.X."/>
            <person name="Goodstein D."/>
            <person name="Casacuberta J.M."/>
            <person name="Vandepoele K."/>
            <person name="Reski R."/>
            <person name="Cuming A.C."/>
            <person name="Tuskan G.A."/>
            <person name="Maumus F."/>
            <person name="Salse J."/>
            <person name="Schmutz J."/>
            <person name="Rensing S.A."/>
        </authorList>
    </citation>
    <scope>NUCLEOTIDE SEQUENCE [LARGE SCALE GENOMIC DNA]</scope>
    <source>
        <strain evidence="5 6">cv. Gransden 2004</strain>
    </source>
</reference>
<dbReference type="EMBL" id="ABEU02000017">
    <property type="protein sequence ID" value="PNR36451.1"/>
    <property type="molecule type" value="Genomic_DNA"/>
</dbReference>
<dbReference type="GO" id="GO:0008017">
    <property type="term" value="F:microtubule binding"/>
    <property type="evidence" value="ECO:0007669"/>
    <property type="project" value="InterPro"/>
</dbReference>
<reference evidence="4 6" key="1">
    <citation type="journal article" date="2008" name="Science">
        <title>The Physcomitrella genome reveals evolutionary insights into the conquest of land by plants.</title>
        <authorList>
            <person name="Rensing S."/>
            <person name="Lang D."/>
            <person name="Zimmer A."/>
            <person name="Terry A."/>
            <person name="Salamov A."/>
            <person name="Shapiro H."/>
            <person name="Nishiyama T."/>
            <person name="Perroud P.-F."/>
            <person name="Lindquist E."/>
            <person name="Kamisugi Y."/>
            <person name="Tanahashi T."/>
            <person name="Sakakibara K."/>
            <person name="Fujita T."/>
            <person name="Oishi K."/>
            <person name="Shin-I T."/>
            <person name="Kuroki Y."/>
            <person name="Toyoda A."/>
            <person name="Suzuki Y."/>
            <person name="Hashimoto A."/>
            <person name="Yamaguchi K."/>
            <person name="Sugano A."/>
            <person name="Kohara Y."/>
            <person name="Fujiyama A."/>
            <person name="Anterola A."/>
            <person name="Aoki S."/>
            <person name="Ashton N."/>
            <person name="Barbazuk W.B."/>
            <person name="Barker E."/>
            <person name="Bennetzen J."/>
            <person name="Bezanilla M."/>
            <person name="Blankenship R."/>
            <person name="Cho S.H."/>
            <person name="Dutcher S."/>
            <person name="Estelle M."/>
            <person name="Fawcett J.A."/>
            <person name="Gundlach H."/>
            <person name="Hanada K."/>
            <person name="Heyl A."/>
            <person name="Hicks K.A."/>
            <person name="Hugh J."/>
            <person name="Lohr M."/>
            <person name="Mayer K."/>
            <person name="Melkozernov A."/>
            <person name="Murata T."/>
            <person name="Nelson D."/>
            <person name="Pils B."/>
            <person name="Prigge M."/>
            <person name="Reiss B."/>
            <person name="Renner T."/>
            <person name="Rombauts S."/>
            <person name="Rushton P."/>
            <person name="Sanderfoot A."/>
            <person name="Schween G."/>
            <person name="Shiu S.-H."/>
            <person name="Stueber K."/>
            <person name="Theodoulou F.L."/>
            <person name="Tu H."/>
            <person name="Van de Peer Y."/>
            <person name="Verrier P.J."/>
            <person name="Waters E."/>
            <person name="Wood A."/>
            <person name="Yang L."/>
            <person name="Cove D."/>
            <person name="Cuming A."/>
            <person name="Hasebe M."/>
            <person name="Lucas S."/>
            <person name="Mishler D.B."/>
            <person name="Reski R."/>
            <person name="Grigoriev I."/>
            <person name="Quatrano R.S."/>
            <person name="Boore J.L."/>
        </authorList>
    </citation>
    <scope>NUCLEOTIDE SEQUENCE [LARGE SCALE GENOMIC DNA]</scope>
    <source>
        <strain evidence="5 6">cv. Gransden 2004</strain>
    </source>
</reference>
<protein>
    <recommendedName>
        <fullName evidence="3">Kinesin motor domain-containing protein</fullName>
    </recommendedName>
</protein>
<dbReference type="Gramene" id="Pp3c17_18960V3.2">
    <property type="protein sequence ID" value="PAC:32905883.CDS.1"/>
    <property type="gene ID" value="Pp3c17_18960"/>
</dbReference>
<dbReference type="GO" id="GO:0005524">
    <property type="term" value="F:ATP binding"/>
    <property type="evidence" value="ECO:0007669"/>
    <property type="project" value="InterPro"/>
</dbReference>
<dbReference type="Gene3D" id="3.40.850.10">
    <property type="entry name" value="Kinesin motor domain"/>
    <property type="match status" value="1"/>
</dbReference>
<dbReference type="PaxDb" id="3218-PP1S65_122V6.1"/>
<sequence>MTILSSLEVNIKTQFFFVYSIFTMHVYGIDLEFGVVLRKSLHLVELTRSEQVDRFGATNDRLKEVQYIIKSLSALGDVTITMVQKSGHMSSKNSKLLQLLKNSLGIGR</sequence>
<keyword evidence="1" id="KW-0505">Motor protein</keyword>
<evidence type="ECO:0000313" key="6">
    <source>
        <dbReference type="Proteomes" id="UP000006727"/>
    </source>
</evidence>
<dbReference type="InterPro" id="IPR036961">
    <property type="entry name" value="Kinesin_motor_dom_sf"/>
</dbReference>
<dbReference type="EnsemblPlants" id="Pp3c17_18960V3.2">
    <property type="protein sequence ID" value="PAC:32905883.CDS.1"/>
    <property type="gene ID" value="Pp3c17_18960"/>
</dbReference>
<dbReference type="GO" id="GO:0007018">
    <property type="term" value="P:microtubule-based movement"/>
    <property type="evidence" value="ECO:0007669"/>
    <property type="project" value="InterPro"/>
</dbReference>
<dbReference type="InterPro" id="IPR001752">
    <property type="entry name" value="Kinesin_motor_dom"/>
</dbReference>
<comment type="similarity">
    <text evidence="2">Belongs to the TRAFAC class myosin-kinesin ATPase superfamily. Kinesin family.</text>
</comment>
<dbReference type="AlphaFoldDB" id="A0A2K1J4J9"/>
<reference evidence="5" key="3">
    <citation type="submission" date="2020-12" db="UniProtKB">
        <authorList>
            <consortium name="EnsemblPlants"/>
        </authorList>
    </citation>
    <scope>IDENTIFICATION</scope>
</reference>
<name>A0A2K1J4J9_PHYPA</name>
<dbReference type="InParanoid" id="A0A2K1J4J9"/>
<dbReference type="PANTHER" id="PTHR47972">
    <property type="entry name" value="KINESIN-LIKE PROTEIN KLP-3"/>
    <property type="match status" value="1"/>
</dbReference>
<dbReference type="Pfam" id="PF00225">
    <property type="entry name" value="Kinesin"/>
    <property type="match status" value="1"/>
</dbReference>
<organism evidence="4">
    <name type="scientific">Physcomitrium patens</name>
    <name type="common">Spreading-leaved earth moss</name>
    <name type="synonym">Physcomitrella patens</name>
    <dbReference type="NCBI Taxonomy" id="3218"/>
    <lineage>
        <taxon>Eukaryota</taxon>
        <taxon>Viridiplantae</taxon>
        <taxon>Streptophyta</taxon>
        <taxon>Embryophyta</taxon>
        <taxon>Bryophyta</taxon>
        <taxon>Bryophytina</taxon>
        <taxon>Bryopsida</taxon>
        <taxon>Funariidae</taxon>
        <taxon>Funariales</taxon>
        <taxon>Funariaceae</taxon>
        <taxon>Physcomitrium</taxon>
    </lineage>
</organism>
<dbReference type="STRING" id="3218.A0A2K1J4J9"/>
<dbReference type="PANTHER" id="PTHR47972:SF28">
    <property type="entry name" value="KINESIN-LIKE PROTEIN KLP-3"/>
    <property type="match status" value="1"/>
</dbReference>
<dbReference type="Gramene" id="Pp3c17_18960V3.1">
    <property type="protein sequence ID" value="PAC:32905882.CDS.1"/>
    <property type="gene ID" value="Pp3c17_18960"/>
</dbReference>
<evidence type="ECO:0000313" key="4">
    <source>
        <dbReference type="EMBL" id="PNR36451.1"/>
    </source>
</evidence>
<dbReference type="PROSITE" id="PS50067">
    <property type="entry name" value="KINESIN_MOTOR_2"/>
    <property type="match status" value="1"/>
</dbReference>
<feature type="domain" description="Kinesin motor" evidence="3">
    <location>
        <begin position="1"/>
        <end position="108"/>
    </location>
</feature>
<proteinExistence type="inferred from homology"/>
<comment type="caution">
    <text evidence="2">Lacks conserved residue(s) required for the propagation of feature annotation.</text>
</comment>
<evidence type="ECO:0000313" key="5">
    <source>
        <dbReference type="EnsemblPlants" id="PAC:32905882.CDS.1"/>
    </source>
</evidence>
<evidence type="ECO:0000256" key="1">
    <source>
        <dbReference type="ARBA" id="ARBA00023175"/>
    </source>
</evidence>
<keyword evidence="6" id="KW-1185">Reference proteome</keyword>
<dbReference type="InterPro" id="IPR027640">
    <property type="entry name" value="Kinesin-like_fam"/>
</dbReference>
<evidence type="ECO:0000256" key="2">
    <source>
        <dbReference type="PROSITE-ProRule" id="PRU00283"/>
    </source>
</evidence>
<dbReference type="InterPro" id="IPR027417">
    <property type="entry name" value="P-loop_NTPase"/>
</dbReference>
<dbReference type="GO" id="GO:0003777">
    <property type="term" value="F:microtubule motor activity"/>
    <property type="evidence" value="ECO:0007669"/>
    <property type="project" value="InterPro"/>
</dbReference>